<dbReference type="AlphaFoldDB" id="A0A6I4T2Q0"/>
<dbReference type="PROSITE" id="PS51186">
    <property type="entry name" value="GNAT"/>
    <property type="match status" value="1"/>
</dbReference>
<evidence type="ECO:0000313" key="3">
    <source>
        <dbReference type="Proteomes" id="UP000438476"/>
    </source>
</evidence>
<dbReference type="RefSeq" id="WP_160734928.1">
    <property type="nucleotide sequence ID" value="NZ_WTYT01000001.1"/>
</dbReference>
<name>A0A6I4T2Q0_9SPHN</name>
<reference evidence="2 3" key="1">
    <citation type="submission" date="2019-12" db="EMBL/GenBank/DDBJ databases">
        <title>Genomic-based taxomic classification of the family Erythrobacteraceae.</title>
        <authorList>
            <person name="Xu L."/>
        </authorList>
    </citation>
    <scope>NUCLEOTIDE SEQUENCE [LARGE SCALE GENOMIC DNA]</scope>
    <source>
        <strain evidence="2 3">LMG 29518</strain>
    </source>
</reference>
<dbReference type="InterPro" id="IPR016181">
    <property type="entry name" value="Acyl_CoA_acyltransferase"/>
</dbReference>
<proteinExistence type="predicted"/>
<evidence type="ECO:0000259" key="1">
    <source>
        <dbReference type="PROSITE" id="PS51186"/>
    </source>
</evidence>
<gene>
    <name evidence="2" type="ORF">GRI91_01840</name>
</gene>
<dbReference type="Pfam" id="PF00583">
    <property type="entry name" value="Acetyltransf_1"/>
    <property type="match status" value="1"/>
</dbReference>
<feature type="domain" description="N-acetyltransferase" evidence="1">
    <location>
        <begin position="6"/>
        <end position="167"/>
    </location>
</feature>
<evidence type="ECO:0000313" key="2">
    <source>
        <dbReference type="EMBL" id="MXO64501.1"/>
    </source>
</evidence>
<dbReference type="OrthoDB" id="359414at2"/>
<accession>A0A6I4T2Q0</accession>
<dbReference type="GO" id="GO:0016747">
    <property type="term" value="F:acyltransferase activity, transferring groups other than amino-acyl groups"/>
    <property type="evidence" value="ECO:0007669"/>
    <property type="project" value="InterPro"/>
</dbReference>
<organism evidence="2 3">
    <name type="scientific">Altericroceibacterium endophyticum</name>
    <dbReference type="NCBI Taxonomy" id="1808508"/>
    <lineage>
        <taxon>Bacteria</taxon>
        <taxon>Pseudomonadati</taxon>
        <taxon>Pseudomonadota</taxon>
        <taxon>Alphaproteobacteria</taxon>
        <taxon>Sphingomonadales</taxon>
        <taxon>Erythrobacteraceae</taxon>
        <taxon>Altericroceibacterium</taxon>
    </lineage>
</organism>
<keyword evidence="3" id="KW-1185">Reference proteome</keyword>
<dbReference type="Gene3D" id="3.40.630.30">
    <property type="match status" value="1"/>
</dbReference>
<protein>
    <submittedName>
        <fullName evidence="2">GNAT family N-acetyltransferase</fullName>
    </submittedName>
</protein>
<comment type="caution">
    <text evidence="2">The sequence shown here is derived from an EMBL/GenBank/DDBJ whole genome shotgun (WGS) entry which is preliminary data.</text>
</comment>
<dbReference type="Proteomes" id="UP000438476">
    <property type="component" value="Unassembled WGS sequence"/>
</dbReference>
<dbReference type="EMBL" id="WTYT01000001">
    <property type="protein sequence ID" value="MXO64501.1"/>
    <property type="molecule type" value="Genomic_DNA"/>
</dbReference>
<dbReference type="InterPro" id="IPR000182">
    <property type="entry name" value="GNAT_dom"/>
</dbReference>
<dbReference type="SUPFAM" id="SSF55729">
    <property type="entry name" value="Acyl-CoA N-acyltransferases (Nat)"/>
    <property type="match status" value="1"/>
</dbReference>
<keyword evidence="2" id="KW-0808">Transferase</keyword>
<sequence length="167" mass="18471">MADRKPGWRAMTRHDLPQVFTLADAIHEDYPERPEVFAEKLTLYPQGCFVLASGEKCEGYFISHPWQRARPPALDTLLGALPAQADLFYIHDLAISMAARGAGAASRILKRSEEHALSQQLTLCGLVAVGNSAPFWKAQGFEPQETPALRAKLATYGDMAVYMEKPL</sequence>